<dbReference type="InterPro" id="IPR031762">
    <property type="entry name" value="DUF4738"/>
</dbReference>
<dbReference type="RefSeq" id="WP_219479058.1">
    <property type="nucleotide sequence ID" value="NZ_JAHXCT010000001.1"/>
</dbReference>
<evidence type="ECO:0000313" key="3">
    <source>
        <dbReference type="Proteomes" id="UP000788426"/>
    </source>
</evidence>
<evidence type="ECO:0000313" key="2">
    <source>
        <dbReference type="EMBL" id="MBW4768353.1"/>
    </source>
</evidence>
<dbReference type="Proteomes" id="UP000788426">
    <property type="component" value="Unassembled WGS sequence"/>
</dbReference>
<name>A0ABS6Y9U6_9BACT</name>
<feature type="region of interest" description="Disordered" evidence="1">
    <location>
        <begin position="171"/>
        <end position="197"/>
    </location>
</feature>
<dbReference type="EMBL" id="JAHXCT010000001">
    <property type="protein sequence ID" value="MBW4768353.1"/>
    <property type="molecule type" value="Genomic_DNA"/>
</dbReference>
<comment type="caution">
    <text evidence="2">The sequence shown here is derived from an EMBL/GenBank/DDBJ whole genome shotgun (WGS) entry which is preliminary data.</text>
</comment>
<reference evidence="2 3" key="1">
    <citation type="submission" date="2021-07" db="EMBL/GenBank/DDBJ databases">
        <title>Genomic diversity and antimicrobial resistance of Prevotella spp. isolated from chronic lung disease airways.</title>
        <authorList>
            <person name="Webb K.A."/>
            <person name="Olagoke O.S."/>
            <person name="Baird T."/>
            <person name="Neill J."/>
            <person name="Pham A."/>
            <person name="Wells T.J."/>
            <person name="Ramsay K.A."/>
            <person name="Bell S.C."/>
            <person name="Sarovich D.S."/>
            <person name="Price E.P."/>
        </authorList>
    </citation>
    <scope>NUCLEOTIDE SEQUENCE [LARGE SCALE GENOMIC DNA]</scope>
    <source>
        <strain evidence="2 3">SCHI0011.S.12</strain>
    </source>
</reference>
<proteinExistence type="predicted"/>
<gene>
    <name evidence="2" type="ORF">KZO38_01030</name>
</gene>
<protein>
    <submittedName>
        <fullName evidence="2">DUF4738 domain-containing protein</fullName>
    </submittedName>
</protein>
<sequence length="197" mass="21899">MNKTLFYAFFVAAFALLQVGCAKKKETTNIITHKEKKQKPKPTQKVGDFSQTRTISWLGSNIRITTERVADKSLSIVQDENGNKYYDNKIILKIQRADGSMFLERVFYKSDFSKFIDASADKTTALLGVVFDRVDGDHLIFAASVGSPDKISDEFIPLVLKVSKSGSLSMYRDSQMDTNDGSAPTGSNTTDEEEEGV</sequence>
<evidence type="ECO:0000256" key="1">
    <source>
        <dbReference type="SAM" id="MobiDB-lite"/>
    </source>
</evidence>
<accession>A0ABS6Y9U6</accession>
<dbReference type="Pfam" id="PF15889">
    <property type="entry name" value="DUF4738"/>
    <property type="match status" value="1"/>
</dbReference>
<keyword evidence="3" id="KW-1185">Reference proteome</keyword>
<feature type="compositionally biased region" description="Polar residues" evidence="1">
    <location>
        <begin position="176"/>
        <end position="189"/>
    </location>
</feature>
<organism evidence="2 3">
    <name type="scientific">Hoylesella nanceiensis</name>
    <dbReference type="NCBI Taxonomy" id="425941"/>
    <lineage>
        <taxon>Bacteria</taxon>
        <taxon>Pseudomonadati</taxon>
        <taxon>Bacteroidota</taxon>
        <taxon>Bacteroidia</taxon>
        <taxon>Bacteroidales</taxon>
        <taxon>Prevotellaceae</taxon>
        <taxon>Hoylesella</taxon>
    </lineage>
</organism>